<accession>A0ACA9NR44</accession>
<dbReference type="EMBL" id="CAJVPT010023112">
    <property type="protein sequence ID" value="CAG8663626.1"/>
    <property type="molecule type" value="Genomic_DNA"/>
</dbReference>
<proteinExistence type="predicted"/>
<evidence type="ECO:0000313" key="1">
    <source>
        <dbReference type="EMBL" id="CAG8663626.1"/>
    </source>
</evidence>
<feature type="non-terminal residue" evidence="1">
    <location>
        <position position="1"/>
    </location>
</feature>
<comment type="caution">
    <text evidence="1">The sequence shown here is derived from an EMBL/GenBank/DDBJ whole genome shotgun (WGS) entry which is preliminary data.</text>
</comment>
<gene>
    <name evidence="1" type="ORF">ACOLOM_LOCUS8679</name>
</gene>
<evidence type="ECO:0000313" key="2">
    <source>
        <dbReference type="Proteomes" id="UP000789525"/>
    </source>
</evidence>
<protein>
    <submittedName>
        <fullName evidence="1">4723_t:CDS:1</fullName>
    </submittedName>
</protein>
<keyword evidence="2" id="KW-1185">Reference proteome</keyword>
<name>A0ACA9NR44_9GLOM</name>
<organism evidence="1 2">
    <name type="scientific">Acaulospora colombiana</name>
    <dbReference type="NCBI Taxonomy" id="27376"/>
    <lineage>
        <taxon>Eukaryota</taxon>
        <taxon>Fungi</taxon>
        <taxon>Fungi incertae sedis</taxon>
        <taxon>Mucoromycota</taxon>
        <taxon>Glomeromycotina</taxon>
        <taxon>Glomeromycetes</taxon>
        <taxon>Diversisporales</taxon>
        <taxon>Acaulosporaceae</taxon>
        <taxon>Acaulospora</taxon>
    </lineage>
</organism>
<dbReference type="Proteomes" id="UP000789525">
    <property type="component" value="Unassembled WGS sequence"/>
</dbReference>
<sequence length="139" mass="15182">PGTQICVPNMTYNGPVVYPEDLSTNPRCQAQQYSIRGDSCRTIGNMWGLYDYQIWNANTWATPTSPPSTITVTASTTPVTASQFSPTMDWNAHLYPDPSCTPDLEYGGPNAQRPTFREPYAHPHAHSPVLSSGVTSSST</sequence>
<reference evidence="1" key="1">
    <citation type="submission" date="2021-06" db="EMBL/GenBank/DDBJ databases">
        <authorList>
            <person name="Kallberg Y."/>
            <person name="Tangrot J."/>
            <person name="Rosling A."/>
        </authorList>
    </citation>
    <scope>NUCLEOTIDE SEQUENCE</scope>
    <source>
        <strain evidence="1">CL356</strain>
    </source>
</reference>